<name>J9QTK2_RIEAN</name>
<dbReference type="PATRIC" id="fig|1228997.3.peg.1468"/>
<evidence type="ECO:0000259" key="1">
    <source>
        <dbReference type="Pfam" id="PF01624"/>
    </source>
</evidence>
<keyword evidence="3" id="KW-1185">Reference proteome</keyword>
<dbReference type="GO" id="GO:0030983">
    <property type="term" value="F:mismatched DNA binding"/>
    <property type="evidence" value="ECO:0007669"/>
    <property type="project" value="InterPro"/>
</dbReference>
<protein>
    <recommendedName>
        <fullName evidence="1">DNA mismatch repair protein MutS-like N-terminal domain-containing protein</fullName>
    </recommendedName>
</protein>
<proteinExistence type="predicted"/>
<dbReference type="Pfam" id="PF01624">
    <property type="entry name" value="MutS_I"/>
    <property type="match status" value="1"/>
</dbReference>
<gene>
    <name evidence="2" type="ORF">B739_1472</name>
</gene>
<evidence type="ECO:0000313" key="2">
    <source>
        <dbReference type="EMBL" id="AFR36066.1"/>
    </source>
</evidence>
<dbReference type="Gene3D" id="3.40.1170.10">
    <property type="entry name" value="DNA repair protein MutS, domain I"/>
    <property type="match status" value="1"/>
</dbReference>
<dbReference type="SUPFAM" id="SSF55271">
    <property type="entry name" value="DNA repair protein MutS, domain I"/>
    <property type="match status" value="1"/>
</dbReference>
<accession>J9QTK2</accession>
<organism evidence="2 3">
    <name type="scientific">Riemerella anatipestifer RA-CH-1</name>
    <dbReference type="NCBI Taxonomy" id="1228997"/>
    <lineage>
        <taxon>Bacteria</taxon>
        <taxon>Pseudomonadati</taxon>
        <taxon>Bacteroidota</taxon>
        <taxon>Flavobacteriia</taxon>
        <taxon>Flavobacteriales</taxon>
        <taxon>Weeksellaceae</taxon>
        <taxon>Riemerella</taxon>
    </lineage>
</organism>
<dbReference type="KEGG" id="rag:B739_1472"/>
<dbReference type="AlphaFoldDB" id="J9QTK2"/>
<dbReference type="InterPro" id="IPR016151">
    <property type="entry name" value="DNA_mismatch_repair_MutS_N"/>
</dbReference>
<evidence type="ECO:0000313" key="3">
    <source>
        <dbReference type="Proteomes" id="UP000006276"/>
    </source>
</evidence>
<dbReference type="InterPro" id="IPR007695">
    <property type="entry name" value="DNA_mismatch_repair_MutS-lik_N"/>
</dbReference>
<dbReference type="GO" id="GO:0006298">
    <property type="term" value="P:mismatch repair"/>
    <property type="evidence" value="ECO:0007669"/>
    <property type="project" value="InterPro"/>
</dbReference>
<reference evidence="2 3" key="1">
    <citation type="submission" date="2012-09" db="EMBL/GenBank/DDBJ databases">
        <title>Riemerella anatipestifer vaccine strains.</title>
        <authorList>
            <person name="Chun C.A."/>
            <person name="Shu W.M."/>
            <person name="Kang Z.D."/>
            <person name="Jia W.X."/>
        </authorList>
    </citation>
    <scope>NUCLEOTIDE SEQUENCE [LARGE SCALE GENOMIC DNA]</scope>
    <source>
        <strain evidence="2 3">RA-CH-1</strain>
    </source>
</reference>
<dbReference type="EMBL" id="CP003787">
    <property type="protein sequence ID" value="AFR36066.1"/>
    <property type="molecule type" value="Genomic_DNA"/>
</dbReference>
<dbReference type="GO" id="GO:0005524">
    <property type="term" value="F:ATP binding"/>
    <property type="evidence" value="ECO:0007669"/>
    <property type="project" value="InterPro"/>
</dbReference>
<sequence>MLSGVQELFFILYIIPKINLIMTIHHIVNLVAQHKDQHLIFFRQGSFRKCYNYHAMHFTQHIKPMKVHTRFYKNANTYVHSMGFPETALPRYIEHCQNYHKAQVAEETQDYILLATSPWHTTTPYEVWSTLKIQKHNQLEALQYQQHLLTQEIEPQHLPYEKIAKMVQQFRIEAATPLDAFNLVQKLKKLLPNE</sequence>
<dbReference type="HOGENOM" id="CLU_1401526_0_0_10"/>
<dbReference type="Proteomes" id="UP000006276">
    <property type="component" value="Chromosome"/>
</dbReference>
<feature type="domain" description="DNA mismatch repair protein MutS-like N-terminal" evidence="1">
    <location>
        <begin position="32"/>
        <end position="105"/>
    </location>
</feature>